<evidence type="ECO:0000256" key="2">
    <source>
        <dbReference type="ARBA" id="ARBA00023015"/>
    </source>
</evidence>
<dbReference type="Gene3D" id="1.10.10.10">
    <property type="entry name" value="Winged helix-like DNA-binding domain superfamily/Winged helix DNA-binding domain"/>
    <property type="match status" value="1"/>
</dbReference>
<protein>
    <submittedName>
        <fullName evidence="8">RNA polymerase sigma factor</fullName>
    </submittedName>
</protein>
<evidence type="ECO:0000313" key="8">
    <source>
        <dbReference type="EMBL" id="GGN12402.1"/>
    </source>
</evidence>
<proteinExistence type="inferred from homology"/>
<evidence type="ECO:0000256" key="3">
    <source>
        <dbReference type="ARBA" id="ARBA00023082"/>
    </source>
</evidence>
<keyword evidence="2" id="KW-0805">Transcription regulation</keyword>
<evidence type="ECO:0000259" key="7">
    <source>
        <dbReference type="Pfam" id="PF04545"/>
    </source>
</evidence>
<dbReference type="Pfam" id="PF04542">
    <property type="entry name" value="Sigma70_r2"/>
    <property type="match status" value="1"/>
</dbReference>
<dbReference type="Gene3D" id="1.10.1740.10">
    <property type="match status" value="1"/>
</dbReference>
<dbReference type="EMBL" id="BMLI01000004">
    <property type="protein sequence ID" value="GGN12402.1"/>
    <property type="molecule type" value="Genomic_DNA"/>
</dbReference>
<feature type="domain" description="RNA polymerase sigma-70 region 4" evidence="7">
    <location>
        <begin position="139"/>
        <end position="187"/>
    </location>
</feature>
<reference evidence="9" key="1">
    <citation type="journal article" date="2019" name="Int. J. Syst. Evol. Microbiol.">
        <title>The Global Catalogue of Microorganisms (GCM) 10K type strain sequencing project: providing services to taxonomists for standard genome sequencing and annotation.</title>
        <authorList>
            <consortium name="The Broad Institute Genomics Platform"/>
            <consortium name="The Broad Institute Genome Sequencing Center for Infectious Disease"/>
            <person name="Wu L."/>
            <person name="Ma J."/>
        </authorList>
    </citation>
    <scope>NUCLEOTIDE SEQUENCE [LARGE SCALE GENOMIC DNA]</scope>
    <source>
        <strain evidence="9">CGMCC 1.6375</strain>
    </source>
</reference>
<name>A0ABQ2INA6_9BACT</name>
<dbReference type="InterPro" id="IPR013325">
    <property type="entry name" value="RNA_pol_sigma_r2"/>
</dbReference>
<keyword evidence="4" id="KW-0238">DNA-binding</keyword>
<keyword evidence="9" id="KW-1185">Reference proteome</keyword>
<evidence type="ECO:0000256" key="5">
    <source>
        <dbReference type="ARBA" id="ARBA00023163"/>
    </source>
</evidence>
<sequence>MLYVVKQTLNTQIMNRFSDHLLLISSLKANDREAFEYLYDKYSAALYNVINKILKDEALAADVLQESFLKIWKSIRAYDPTRGTLFTWMLNIARNSAIDAHRMQARLPVHLCIEQAQDADTLYAYATLPIFDLADLNQLLDQLNPEKKQLIDLVYIQGFTHDEVAKMLMIPLGTVKSRIRKTLAQLRLCFDSPQVSVSQI</sequence>
<dbReference type="InterPro" id="IPR014284">
    <property type="entry name" value="RNA_pol_sigma-70_dom"/>
</dbReference>
<gene>
    <name evidence="8" type="primary">rpoE</name>
    <name evidence="8" type="ORF">GCM10010967_55570</name>
</gene>
<dbReference type="CDD" id="cd06171">
    <property type="entry name" value="Sigma70_r4"/>
    <property type="match status" value="1"/>
</dbReference>
<dbReference type="SUPFAM" id="SSF88659">
    <property type="entry name" value="Sigma3 and sigma4 domains of RNA polymerase sigma factors"/>
    <property type="match status" value="1"/>
</dbReference>
<dbReference type="InterPro" id="IPR039425">
    <property type="entry name" value="RNA_pol_sigma-70-like"/>
</dbReference>
<comment type="caution">
    <text evidence="8">The sequence shown here is derived from an EMBL/GenBank/DDBJ whole genome shotgun (WGS) entry which is preliminary data.</text>
</comment>
<dbReference type="InterPro" id="IPR036388">
    <property type="entry name" value="WH-like_DNA-bd_sf"/>
</dbReference>
<dbReference type="InterPro" id="IPR007627">
    <property type="entry name" value="RNA_pol_sigma70_r2"/>
</dbReference>
<evidence type="ECO:0000313" key="9">
    <source>
        <dbReference type="Proteomes" id="UP000632339"/>
    </source>
</evidence>
<dbReference type="SUPFAM" id="SSF88946">
    <property type="entry name" value="Sigma2 domain of RNA polymerase sigma factors"/>
    <property type="match status" value="1"/>
</dbReference>
<evidence type="ECO:0000259" key="6">
    <source>
        <dbReference type="Pfam" id="PF04542"/>
    </source>
</evidence>
<dbReference type="Proteomes" id="UP000632339">
    <property type="component" value="Unassembled WGS sequence"/>
</dbReference>
<organism evidence="8 9">
    <name type="scientific">Dyadobacter beijingensis</name>
    <dbReference type="NCBI Taxonomy" id="365489"/>
    <lineage>
        <taxon>Bacteria</taxon>
        <taxon>Pseudomonadati</taxon>
        <taxon>Bacteroidota</taxon>
        <taxon>Cytophagia</taxon>
        <taxon>Cytophagales</taxon>
        <taxon>Spirosomataceae</taxon>
        <taxon>Dyadobacter</taxon>
    </lineage>
</organism>
<dbReference type="Pfam" id="PF04545">
    <property type="entry name" value="Sigma70_r4"/>
    <property type="match status" value="1"/>
</dbReference>
<feature type="domain" description="RNA polymerase sigma-70 region 2" evidence="6">
    <location>
        <begin position="38"/>
        <end position="106"/>
    </location>
</feature>
<dbReference type="PANTHER" id="PTHR43133:SF62">
    <property type="entry name" value="RNA POLYMERASE SIGMA FACTOR SIGZ"/>
    <property type="match status" value="1"/>
</dbReference>
<dbReference type="InterPro" id="IPR013324">
    <property type="entry name" value="RNA_pol_sigma_r3/r4-like"/>
</dbReference>
<dbReference type="InterPro" id="IPR007630">
    <property type="entry name" value="RNA_pol_sigma70_r4"/>
</dbReference>
<dbReference type="NCBIfam" id="TIGR02937">
    <property type="entry name" value="sigma70-ECF"/>
    <property type="match status" value="1"/>
</dbReference>
<accession>A0ABQ2INA6</accession>
<keyword evidence="5" id="KW-0804">Transcription</keyword>
<evidence type="ECO:0000256" key="4">
    <source>
        <dbReference type="ARBA" id="ARBA00023125"/>
    </source>
</evidence>
<dbReference type="PANTHER" id="PTHR43133">
    <property type="entry name" value="RNA POLYMERASE ECF-TYPE SIGMA FACTO"/>
    <property type="match status" value="1"/>
</dbReference>
<evidence type="ECO:0000256" key="1">
    <source>
        <dbReference type="ARBA" id="ARBA00010641"/>
    </source>
</evidence>
<keyword evidence="3" id="KW-0731">Sigma factor</keyword>
<comment type="similarity">
    <text evidence="1">Belongs to the sigma-70 factor family. ECF subfamily.</text>
</comment>